<gene>
    <name evidence="2" type="ORF">BpHYR1_026679</name>
</gene>
<protein>
    <submittedName>
        <fullName evidence="2">Uncharacterized protein</fullName>
    </submittedName>
</protein>
<sequence>MQVCWDEKWVCLKIAYLLIIIQDVNITGMVPTVYILCYHMITLSNRPSNLNNCQLPKRQLQDNNMVRQERP</sequence>
<evidence type="ECO:0000313" key="2">
    <source>
        <dbReference type="EMBL" id="RNA05374.1"/>
    </source>
</evidence>
<proteinExistence type="predicted"/>
<evidence type="ECO:0000313" key="3">
    <source>
        <dbReference type="Proteomes" id="UP000276133"/>
    </source>
</evidence>
<keyword evidence="1" id="KW-1133">Transmembrane helix</keyword>
<comment type="caution">
    <text evidence="2">The sequence shown here is derived from an EMBL/GenBank/DDBJ whole genome shotgun (WGS) entry which is preliminary data.</text>
</comment>
<name>A0A3M7Q2D6_BRAPC</name>
<dbReference type="AlphaFoldDB" id="A0A3M7Q2D6"/>
<dbReference type="EMBL" id="REGN01007747">
    <property type="protein sequence ID" value="RNA05374.1"/>
    <property type="molecule type" value="Genomic_DNA"/>
</dbReference>
<accession>A0A3M7Q2D6</accession>
<feature type="transmembrane region" description="Helical" evidence="1">
    <location>
        <begin position="14"/>
        <end position="37"/>
    </location>
</feature>
<organism evidence="2 3">
    <name type="scientific">Brachionus plicatilis</name>
    <name type="common">Marine rotifer</name>
    <name type="synonym">Brachionus muelleri</name>
    <dbReference type="NCBI Taxonomy" id="10195"/>
    <lineage>
        <taxon>Eukaryota</taxon>
        <taxon>Metazoa</taxon>
        <taxon>Spiralia</taxon>
        <taxon>Gnathifera</taxon>
        <taxon>Rotifera</taxon>
        <taxon>Eurotatoria</taxon>
        <taxon>Monogononta</taxon>
        <taxon>Pseudotrocha</taxon>
        <taxon>Ploima</taxon>
        <taxon>Brachionidae</taxon>
        <taxon>Brachionus</taxon>
    </lineage>
</organism>
<reference evidence="2 3" key="1">
    <citation type="journal article" date="2018" name="Sci. Rep.">
        <title>Genomic signatures of local adaptation to the degree of environmental predictability in rotifers.</title>
        <authorList>
            <person name="Franch-Gras L."/>
            <person name="Hahn C."/>
            <person name="Garcia-Roger E.M."/>
            <person name="Carmona M.J."/>
            <person name="Serra M."/>
            <person name="Gomez A."/>
        </authorList>
    </citation>
    <scope>NUCLEOTIDE SEQUENCE [LARGE SCALE GENOMIC DNA]</scope>
    <source>
        <strain evidence="2">HYR1</strain>
    </source>
</reference>
<keyword evidence="1" id="KW-0812">Transmembrane</keyword>
<dbReference type="Proteomes" id="UP000276133">
    <property type="component" value="Unassembled WGS sequence"/>
</dbReference>
<keyword evidence="3" id="KW-1185">Reference proteome</keyword>
<evidence type="ECO:0000256" key="1">
    <source>
        <dbReference type="SAM" id="Phobius"/>
    </source>
</evidence>
<keyword evidence="1" id="KW-0472">Membrane</keyword>